<feature type="transmembrane region" description="Helical" evidence="1">
    <location>
        <begin position="103"/>
        <end position="123"/>
    </location>
</feature>
<evidence type="ECO:0000313" key="4">
    <source>
        <dbReference type="Proteomes" id="UP001055460"/>
    </source>
</evidence>
<dbReference type="AlphaFoldDB" id="A0A9Q8Y5R5"/>
<evidence type="ECO:0000313" key="5">
    <source>
        <dbReference type="Proteomes" id="UP001214094"/>
    </source>
</evidence>
<reference evidence="3 5" key="2">
    <citation type="submission" date="2023-03" db="EMBL/GenBank/DDBJ databases">
        <title>Comparative genome and transcriptome analysis combination mining strategies for increasing vitamin B12 production of Ensifer adhaerens strain.</title>
        <authorList>
            <person name="Yongheng L."/>
        </authorList>
    </citation>
    <scope>NUCLEOTIDE SEQUENCE [LARGE SCALE GENOMIC DNA]</scope>
    <source>
        <strain evidence="3 5">Casida A-T305</strain>
    </source>
</reference>
<feature type="transmembrane region" description="Helical" evidence="1">
    <location>
        <begin position="70"/>
        <end position="91"/>
    </location>
</feature>
<evidence type="ECO:0000313" key="3">
    <source>
        <dbReference type="EMBL" id="WFP88990.1"/>
    </source>
</evidence>
<dbReference type="RefSeq" id="WP_034792862.1">
    <property type="nucleotide sequence ID" value="NZ_CAXURO020000001.1"/>
</dbReference>
<dbReference type="OrthoDB" id="8420054at2"/>
<dbReference type="Proteomes" id="UP001055460">
    <property type="component" value="Chromosome"/>
</dbReference>
<evidence type="ECO:0000256" key="1">
    <source>
        <dbReference type="SAM" id="Phobius"/>
    </source>
</evidence>
<evidence type="ECO:0000313" key="2">
    <source>
        <dbReference type="EMBL" id="USJ21762.1"/>
    </source>
</evidence>
<keyword evidence="1" id="KW-0812">Transmembrane</keyword>
<proteinExistence type="predicted"/>
<feature type="transmembrane region" description="Helical" evidence="1">
    <location>
        <begin position="37"/>
        <end position="58"/>
    </location>
</feature>
<feature type="transmembrane region" description="Helical" evidence="1">
    <location>
        <begin position="6"/>
        <end position="25"/>
    </location>
</feature>
<gene>
    <name evidence="2" type="ORF">NE863_10535</name>
    <name evidence="3" type="ORF">P4B07_10375</name>
</gene>
<dbReference type="EMBL" id="CP098807">
    <property type="protein sequence ID" value="USJ21762.1"/>
    <property type="molecule type" value="Genomic_DNA"/>
</dbReference>
<keyword evidence="1" id="KW-0472">Membrane</keyword>
<reference evidence="2" key="1">
    <citation type="submission" date="2022-06" db="EMBL/GenBank/DDBJ databases">
        <title>Physiological and biochemical characterization and genomic elucidation of a strain of the genus Ensifer adhaerens M8 that combines arsenic oxidation and chromium reduction.</title>
        <authorList>
            <person name="Li X."/>
            <person name="Yu c."/>
        </authorList>
    </citation>
    <scope>NUCLEOTIDE SEQUENCE</scope>
    <source>
        <strain evidence="2">M8</strain>
    </source>
</reference>
<keyword evidence="5" id="KW-1185">Reference proteome</keyword>
<protein>
    <submittedName>
        <fullName evidence="2">Uncharacterized protein</fullName>
    </submittedName>
</protein>
<dbReference type="EMBL" id="CP121308">
    <property type="protein sequence ID" value="WFP88990.1"/>
    <property type="molecule type" value="Genomic_DNA"/>
</dbReference>
<organism evidence="2 4">
    <name type="scientific">Ensifer adhaerens</name>
    <name type="common">Sinorhizobium morelense</name>
    <dbReference type="NCBI Taxonomy" id="106592"/>
    <lineage>
        <taxon>Bacteria</taxon>
        <taxon>Pseudomonadati</taxon>
        <taxon>Pseudomonadota</taxon>
        <taxon>Alphaproteobacteria</taxon>
        <taxon>Hyphomicrobiales</taxon>
        <taxon>Rhizobiaceae</taxon>
        <taxon>Sinorhizobium/Ensifer group</taxon>
        <taxon>Ensifer</taxon>
    </lineage>
</organism>
<accession>A0A9Q8Y5R5</accession>
<dbReference type="GeneID" id="29520018"/>
<dbReference type="KEGG" id="eah:FA04_10205"/>
<sequence>MWKAFAIFYVLSLAFGLVIGATLLLSFWDEMAYGIKILGGVSLVMALATAIGLVAYAFNLQVPPFGFWRPYSWLLGILLGGLSLISVVRFAGQFEGGDDLTTLLWLCLSLLVNYFSWLGIWRYGRRVKAIAG</sequence>
<name>A0A9Q8Y5R5_ENSAD</name>
<keyword evidence="1" id="KW-1133">Transmembrane helix</keyword>
<dbReference type="Proteomes" id="UP001214094">
    <property type="component" value="Chromosome"/>
</dbReference>